<proteinExistence type="predicted"/>
<sequence length="64" mass="6341">MTLPCAEAQSTAYDTAGRPARRGARRAAGRGRTRPAPEASTGTALTRPAAAGPVPAGPRGGAAR</sequence>
<organism evidence="2 3">
    <name type="scientific">Streptomyces qinglanensis</name>
    <dbReference type="NCBI Taxonomy" id="943816"/>
    <lineage>
        <taxon>Bacteria</taxon>
        <taxon>Bacillati</taxon>
        <taxon>Actinomycetota</taxon>
        <taxon>Actinomycetes</taxon>
        <taxon>Kitasatosporales</taxon>
        <taxon>Streptomycetaceae</taxon>
        <taxon>Streptomyces</taxon>
    </lineage>
</organism>
<accession>A0A1E7K3N4</accession>
<dbReference type="PATRIC" id="fig|943816.4.peg.1966"/>
<evidence type="ECO:0000313" key="2">
    <source>
        <dbReference type="EMBL" id="OEU98530.1"/>
    </source>
</evidence>
<comment type="caution">
    <text evidence="2">The sequence shown here is derived from an EMBL/GenBank/DDBJ whole genome shotgun (WGS) entry which is preliminary data.</text>
</comment>
<protein>
    <submittedName>
        <fullName evidence="2">Uncharacterized protein</fullName>
    </submittedName>
</protein>
<evidence type="ECO:0000313" key="3">
    <source>
        <dbReference type="Proteomes" id="UP000175829"/>
    </source>
</evidence>
<name>A0A1E7K3N4_9ACTN</name>
<dbReference type="Proteomes" id="UP000175829">
    <property type="component" value="Unassembled WGS sequence"/>
</dbReference>
<gene>
    <name evidence="2" type="ORF">AN217_12685</name>
</gene>
<evidence type="ECO:0000256" key="1">
    <source>
        <dbReference type="SAM" id="MobiDB-lite"/>
    </source>
</evidence>
<dbReference type="AlphaFoldDB" id="A0A1E7K3N4"/>
<dbReference type="EMBL" id="LJGV01000022">
    <property type="protein sequence ID" value="OEU98530.1"/>
    <property type="molecule type" value="Genomic_DNA"/>
</dbReference>
<feature type="compositionally biased region" description="Basic residues" evidence="1">
    <location>
        <begin position="19"/>
        <end position="33"/>
    </location>
</feature>
<feature type="region of interest" description="Disordered" evidence="1">
    <location>
        <begin position="1"/>
        <end position="64"/>
    </location>
</feature>
<reference evidence="2 3" key="1">
    <citation type="journal article" date="2016" name="Front. Microbiol.">
        <title>Comparative Genomics Analysis of Streptomyces Species Reveals Their Adaptation to the Marine Environment and Their Diversity at the Genomic Level.</title>
        <authorList>
            <person name="Tian X."/>
            <person name="Zhang Z."/>
            <person name="Yang T."/>
            <person name="Chen M."/>
            <person name="Li J."/>
            <person name="Chen F."/>
            <person name="Yang J."/>
            <person name="Li W."/>
            <person name="Zhang B."/>
            <person name="Zhang Z."/>
            <person name="Wu J."/>
            <person name="Zhang C."/>
            <person name="Long L."/>
            <person name="Xiao J."/>
        </authorList>
    </citation>
    <scope>NUCLEOTIDE SEQUENCE [LARGE SCALE GENOMIC DNA]</scope>
    <source>
        <strain evidence="2 3">SCSIO M10379</strain>
    </source>
</reference>